<accession>A0ACA9RUW8</accession>
<evidence type="ECO:0000313" key="2">
    <source>
        <dbReference type="Proteomes" id="UP000789920"/>
    </source>
</evidence>
<feature type="non-terminal residue" evidence="1">
    <location>
        <position position="1"/>
    </location>
</feature>
<dbReference type="EMBL" id="CAJVQC010073802">
    <property type="protein sequence ID" value="CAG8812538.1"/>
    <property type="molecule type" value="Genomic_DNA"/>
</dbReference>
<keyword evidence="2" id="KW-1185">Reference proteome</keyword>
<name>A0ACA9RUW8_9GLOM</name>
<proteinExistence type="predicted"/>
<reference evidence="1" key="1">
    <citation type="submission" date="2021-06" db="EMBL/GenBank/DDBJ databases">
        <authorList>
            <person name="Kallberg Y."/>
            <person name="Tangrot J."/>
            <person name="Rosling A."/>
        </authorList>
    </citation>
    <scope>NUCLEOTIDE SEQUENCE</scope>
    <source>
        <strain evidence="1">MA461A</strain>
    </source>
</reference>
<protein>
    <submittedName>
        <fullName evidence="1">23442_t:CDS:1</fullName>
    </submittedName>
</protein>
<feature type="non-terminal residue" evidence="1">
    <location>
        <position position="299"/>
    </location>
</feature>
<gene>
    <name evidence="1" type="ORF">RPERSI_LOCUS23548</name>
</gene>
<dbReference type="Proteomes" id="UP000789920">
    <property type="component" value="Unassembled WGS sequence"/>
</dbReference>
<comment type="caution">
    <text evidence="1">The sequence shown here is derived from an EMBL/GenBank/DDBJ whole genome shotgun (WGS) entry which is preliminary data.</text>
</comment>
<evidence type="ECO:0000313" key="1">
    <source>
        <dbReference type="EMBL" id="CAG8812538.1"/>
    </source>
</evidence>
<organism evidence="1 2">
    <name type="scientific">Racocetra persica</name>
    <dbReference type="NCBI Taxonomy" id="160502"/>
    <lineage>
        <taxon>Eukaryota</taxon>
        <taxon>Fungi</taxon>
        <taxon>Fungi incertae sedis</taxon>
        <taxon>Mucoromycota</taxon>
        <taxon>Glomeromycotina</taxon>
        <taxon>Glomeromycetes</taxon>
        <taxon>Diversisporales</taxon>
        <taxon>Gigasporaceae</taxon>
        <taxon>Racocetra</taxon>
    </lineage>
</organism>
<sequence>GRKVEEGRFYSQRWIAEGEYLFDLNLIFDARDREELGYYIKNNHLSSLATCRTRNGLLYPSLTIVFWNIVKLEVDTMKLKQAKVQFAVDQSLTGNMANSVLNEMKLSFILKQKNNAPVIGSKRTYPNEESTHTTNSTTIEFHSSSGSDKVSVIGTPPQSNFTPPSNSDKVRVSSQIGSILPDGTVLPKPPPQPNFIQANDSDEVSFSSLQMTFDDDGEETPDLDSFISSVPTNTQKWDLPSGKSVNEIYFVNVSQYLSAHMRDWFSDIDIQHMMKDHVEVLTVPALDEEVNAFIADVEK</sequence>